<dbReference type="RefSeq" id="WP_083351718.1">
    <property type="nucleotide sequence ID" value="NZ_FNBL01000002.1"/>
</dbReference>
<name>A0A1G7I0V7_9RHOB</name>
<feature type="domain" description="SGNH hydrolase-type esterase" evidence="2">
    <location>
        <begin position="7"/>
        <end position="193"/>
    </location>
</feature>
<dbReference type="InterPro" id="IPR013830">
    <property type="entry name" value="SGNH_hydro"/>
</dbReference>
<proteinExistence type="predicted"/>
<dbReference type="Gene3D" id="3.40.50.1110">
    <property type="entry name" value="SGNH hydrolase"/>
    <property type="match status" value="1"/>
</dbReference>
<dbReference type="Proteomes" id="UP000182284">
    <property type="component" value="Unassembled WGS sequence"/>
</dbReference>
<evidence type="ECO:0000259" key="2">
    <source>
        <dbReference type="Pfam" id="PF13472"/>
    </source>
</evidence>
<dbReference type="InterPro" id="IPR036514">
    <property type="entry name" value="SGNH_hydro_sf"/>
</dbReference>
<dbReference type="SUPFAM" id="SSF52266">
    <property type="entry name" value="SGNH hydrolase"/>
    <property type="match status" value="1"/>
</dbReference>
<dbReference type="Pfam" id="PF13472">
    <property type="entry name" value="Lipase_GDSL_2"/>
    <property type="match status" value="1"/>
</dbReference>
<dbReference type="GO" id="GO:0016788">
    <property type="term" value="F:hydrolase activity, acting on ester bonds"/>
    <property type="evidence" value="ECO:0007669"/>
    <property type="project" value="UniProtKB-ARBA"/>
</dbReference>
<accession>A0A1G7I0V7</accession>
<feature type="region of interest" description="Disordered" evidence="1">
    <location>
        <begin position="1"/>
        <end position="22"/>
    </location>
</feature>
<sequence length="215" mass="23195">MPTILTFGDSNTHGTQPMHTRPSELPRLLRRWPVVMAERLGWDLIEEGLPGRTFAFPDPEMGPHMDGRLGLFIALESHGPIDALTIMLGTNDLKAQFDATPEDIAEAAAFHLDVALSDEMQARHGGFEPFLILPPAPRALGVLTAHYQGAEAKAMASREALRAVAEARDVAVFDANSVVSVSQVDGVHLEAQSHETLGAAVADFILSERVEDGAE</sequence>
<reference evidence="3 4" key="1">
    <citation type="submission" date="2016-10" db="EMBL/GenBank/DDBJ databases">
        <authorList>
            <person name="de Groot N.N."/>
        </authorList>
    </citation>
    <scope>NUCLEOTIDE SEQUENCE [LARGE SCALE GENOMIC DNA]</scope>
    <source>
        <strain evidence="3 4">DSM 27375</strain>
    </source>
</reference>
<protein>
    <submittedName>
        <fullName evidence="3">Lysophospholipase L1</fullName>
    </submittedName>
</protein>
<evidence type="ECO:0000313" key="4">
    <source>
        <dbReference type="Proteomes" id="UP000182284"/>
    </source>
</evidence>
<evidence type="ECO:0000313" key="3">
    <source>
        <dbReference type="EMBL" id="SDF06096.1"/>
    </source>
</evidence>
<dbReference type="EMBL" id="FNBL01000002">
    <property type="protein sequence ID" value="SDF06096.1"/>
    <property type="molecule type" value="Genomic_DNA"/>
</dbReference>
<dbReference type="OrthoDB" id="164654at2"/>
<dbReference type="AlphaFoldDB" id="A0A1G7I0V7"/>
<evidence type="ECO:0000256" key="1">
    <source>
        <dbReference type="SAM" id="MobiDB-lite"/>
    </source>
</evidence>
<feature type="compositionally biased region" description="Polar residues" evidence="1">
    <location>
        <begin position="8"/>
        <end position="18"/>
    </location>
</feature>
<gene>
    <name evidence="3" type="ORF">SAMN04488117_102146</name>
</gene>
<organism evidence="3 4">
    <name type="scientific">Celeribacter baekdonensis</name>
    <dbReference type="NCBI Taxonomy" id="875171"/>
    <lineage>
        <taxon>Bacteria</taxon>
        <taxon>Pseudomonadati</taxon>
        <taxon>Pseudomonadota</taxon>
        <taxon>Alphaproteobacteria</taxon>
        <taxon>Rhodobacterales</taxon>
        <taxon>Roseobacteraceae</taxon>
        <taxon>Celeribacter</taxon>
    </lineage>
</organism>